<dbReference type="InterPro" id="IPR036291">
    <property type="entry name" value="NAD(P)-bd_dom_sf"/>
</dbReference>
<keyword evidence="6" id="KW-1185">Reference proteome</keyword>
<organism evidence="5 6">
    <name type="scientific">Streptomyces hazeniae</name>
    <dbReference type="NCBI Taxonomy" id="3075538"/>
    <lineage>
        <taxon>Bacteria</taxon>
        <taxon>Bacillati</taxon>
        <taxon>Actinomycetota</taxon>
        <taxon>Actinomycetes</taxon>
        <taxon>Kitasatosporales</taxon>
        <taxon>Streptomycetaceae</taxon>
        <taxon>Streptomyces</taxon>
    </lineage>
</organism>
<evidence type="ECO:0000256" key="2">
    <source>
        <dbReference type="ARBA" id="ARBA00023002"/>
    </source>
</evidence>
<dbReference type="InterPro" id="IPR055170">
    <property type="entry name" value="GFO_IDH_MocA-like_dom"/>
</dbReference>
<dbReference type="InterPro" id="IPR000683">
    <property type="entry name" value="Gfo/Idh/MocA-like_OxRdtase_N"/>
</dbReference>
<sequence length="339" mass="36781">MAARDSSEPHRAGDRTGTRPIGVGVLGAADIAWRNALPAVQRCDGLRLVAVASRSAEKAGRFADRFDCEAVDSYPRLLERDDVEAVYVPLPNALHEEWAEAALRAGKHVLVEKSLTVDAEAARRLAGLAEARGLAFMENFTFLCHPQHDEVRKLVADGAIGTPQTFTASLGIPRGGGDLIRYRPELAGGTLRENGCYPLRAALLHLGDDLRVLGAHLRTDPASGVDVAGSALLADGAGLTAQCDFGLEHSYRNTYALWGSEGRVELDWAFNPRPDTRPVLRLQRGDVREERVLAAADQFQRTFTAFAAACREPVAHRHHAQDAVRQATVMEAVLRASTR</sequence>
<accession>A0ABU2NL02</accession>
<dbReference type="Pfam" id="PF22725">
    <property type="entry name" value="GFO_IDH_MocA_C3"/>
    <property type="match status" value="1"/>
</dbReference>
<dbReference type="EMBL" id="JAVREQ010000001">
    <property type="protein sequence ID" value="MDT0377671.1"/>
    <property type="molecule type" value="Genomic_DNA"/>
</dbReference>
<evidence type="ECO:0000259" key="3">
    <source>
        <dbReference type="Pfam" id="PF01408"/>
    </source>
</evidence>
<feature type="domain" description="Gfo/Idh/MocA-like oxidoreductase N-terminal" evidence="3">
    <location>
        <begin position="21"/>
        <end position="140"/>
    </location>
</feature>
<dbReference type="RefSeq" id="WP_311671607.1">
    <property type="nucleotide sequence ID" value="NZ_JAVREQ010000001.1"/>
</dbReference>
<evidence type="ECO:0000259" key="4">
    <source>
        <dbReference type="Pfam" id="PF22725"/>
    </source>
</evidence>
<dbReference type="PANTHER" id="PTHR22604:SF105">
    <property type="entry name" value="TRANS-1,2-DIHYDROBENZENE-1,2-DIOL DEHYDROGENASE"/>
    <property type="match status" value="1"/>
</dbReference>
<keyword evidence="2" id="KW-0560">Oxidoreductase</keyword>
<evidence type="ECO:0000313" key="5">
    <source>
        <dbReference type="EMBL" id="MDT0377671.1"/>
    </source>
</evidence>
<dbReference type="Gene3D" id="3.40.50.720">
    <property type="entry name" value="NAD(P)-binding Rossmann-like Domain"/>
    <property type="match status" value="1"/>
</dbReference>
<name>A0ABU2NL02_9ACTN</name>
<dbReference type="Pfam" id="PF01408">
    <property type="entry name" value="GFO_IDH_MocA"/>
    <property type="match status" value="1"/>
</dbReference>
<protein>
    <submittedName>
        <fullName evidence="5">Gfo/Idh/MocA family oxidoreductase</fullName>
    </submittedName>
</protein>
<gene>
    <name evidence="5" type="ORF">RM572_02645</name>
</gene>
<reference evidence="6" key="1">
    <citation type="submission" date="2023-07" db="EMBL/GenBank/DDBJ databases">
        <title>30 novel species of actinomycetes from the DSMZ collection.</title>
        <authorList>
            <person name="Nouioui I."/>
        </authorList>
    </citation>
    <scope>NUCLEOTIDE SEQUENCE [LARGE SCALE GENOMIC DNA]</scope>
    <source>
        <strain evidence="6">DSM 42041</strain>
    </source>
</reference>
<dbReference type="SUPFAM" id="SSF55347">
    <property type="entry name" value="Glyceraldehyde-3-phosphate dehydrogenase-like, C-terminal domain"/>
    <property type="match status" value="1"/>
</dbReference>
<comment type="caution">
    <text evidence="5">The sequence shown here is derived from an EMBL/GenBank/DDBJ whole genome shotgun (WGS) entry which is preliminary data.</text>
</comment>
<dbReference type="Gene3D" id="3.30.360.10">
    <property type="entry name" value="Dihydrodipicolinate Reductase, domain 2"/>
    <property type="match status" value="1"/>
</dbReference>
<dbReference type="PANTHER" id="PTHR22604">
    <property type="entry name" value="OXIDOREDUCTASES"/>
    <property type="match status" value="1"/>
</dbReference>
<evidence type="ECO:0000256" key="1">
    <source>
        <dbReference type="ARBA" id="ARBA00010928"/>
    </source>
</evidence>
<dbReference type="SUPFAM" id="SSF51735">
    <property type="entry name" value="NAD(P)-binding Rossmann-fold domains"/>
    <property type="match status" value="1"/>
</dbReference>
<evidence type="ECO:0000313" key="6">
    <source>
        <dbReference type="Proteomes" id="UP001183414"/>
    </source>
</evidence>
<feature type="domain" description="GFO/IDH/MocA-like oxidoreductase" evidence="4">
    <location>
        <begin position="150"/>
        <end position="265"/>
    </location>
</feature>
<comment type="similarity">
    <text evidence="1">Belongs to the Gfo/Idh/MocA family.</text>
</comment>
<dbReference type="InterPro" id="IPR050984">
    <property type="entry name" value="Gfo/Idh/MocA_domain"/>
</dbReference>
<proteinExistence type="inferred from homology"/>
<dbReference type="Proteomes" id="UP001183414">
    <property type="component" value="Unassembled WGS sequence"/>
</dbReference>